<dbReference type="PROSITE" id="PS50928">
    <property type="entry name" value="ABC_TM1"/>
    <property type="match status" value="1"/>
</dbReference>
<keyword evidence="8 9" id="KW-0472">Membrane</keyword>
<evidence type="ECO:0000256" key="2">
    <source>
        <dbReference type="ARBA" id="ARBA00010072"/>
    </source>
</evidence>
<feature type="domain" description="ABC transmembrane type-1" evidence="10">
    <location>
        <begin position="17"/>
        <end position="214"/>
    </location>
</feature>
<dbReference type="InterPro" id="IPR035906">
    <property type="entry name" value="MetI-like_sf"/>
</dbReference>
<keyword evidence="6 9" id="KW-0812">Transmembrane</keyword>
<keyword evidence="4" id="KW-1003">Cell membrane</keyword>
<dbReference type="GO" id="GO:0043190">
    <property type="term" value="C:ATP-binding cassette (ABC) transporter complex"/>
    <property type="evidence" value="ECO:0007669"/>
    <property type="project" value="InterPro"/>
</dbReference>
<dbReference type="Proteomes" id="UP000199542">
    <property type="component" value="Unassembled WGS sequence"/>
</dbReference>
<gene>
    <name evidence="11" type="ORF">SAMN02927900_05728</name>
</gene>
<dbReference type="Gene3D" id="1.10.3720.10">
    <property type="entry name" value="MetI-like"/>
    <property type="match status" value="1"/>
</dbReference>
<dbReference type="PANTHER" id="PTHR30614:SF10">
    <property type="entry name" value="ARGININE ABC TRANSPORTER PERMEASE PROTEIN ARTM"/>
    <property type="match status" value="1"/>
</dbReference>
<comment type="similarity">
    <text evidence="2">Belongs to the binding-protein-dependent transport system permease family. HisMQ subfamily.</text>
</comment>
<keyword evidence="7 9" id="KW-1133">Transmembrane helix</keyword>
<evidence type="ECO:0000256" key="4">
    <source>
        <dbReference type="ARBA" id="ARBA00022475"/>
    </source>
</evidence>
<evidence type="ECO:0000313" key="11">
    <source>
        <dbReference type="EMBL" id="SCW85777.1"/>
    </source>
</evidence>
<feature type="transmembrane region" description="Helical" evidence="9">
    <location>
        <begin position="163"/>
        <end position="183"/>
    </location>
</feature>
<keyword evidence="3 9" id="KW-0813">Transport</keyword>
<dbReference type="RefSeq" id="WP_092588136.1">
    <property type="nucleotide sequence ID" value="NZ_FMTM01000014.1"/>
</dbReference>
<dbReference type="EMBL" id="FMTM01000014">
    <property type="protein sequence ID" value="SCW85777.1"/>
    <property type="molecule type" value="Genomic_DNA"/>
</dbReference>
<evidence type="ECO:0000256" key="8">
    <source>
        <dbReference type="ARBA" id="ARBA00023136"/>
    </source>
</evidence>
<feature type="transmembrane region" description="Helical" evidence="9">
    <location>
        <begin position="20"/>
        <end position="43"/>
    </location>
</feature>
<dbReference type="GO" id="GO:0022857">
    <property type="term" value="F:transmembrane transporter activity"/>
    <property type="evidence" value="ECO:0007669"/>
    <property type="project" value="InterPro"/>
</dbReference>
<name>A0A1G4TWT4_9HYPH</name>
<dbReference type="InterPro" id="IPR010065">
    <property type="entry name" value="AA_ABC_transptr_permease_3TM"/>
</dbReference>
<organism evidence="11 12">
    <name type="scientific">Rhizobium mongolense subsp. loessense</name>
    <dbReference type="NCBI Taxonomy" id="158890"/>
    <lineage>
        <taxon>Bacteria</taxon>
        <taxon>Pseudomonadati</taxon>
        <taxon>Pseudomonadota</taxon>
        <taxon>Alphaproteobacteria</taxon>
        <taxon>Hyphomicrobiales</taxon>
        <taxon>Rhizobiaceae</taxon>
        <taxon>Rhizobium/Agrobacterium group</taxon>
        <taxon>Rhizobium</taxon>
    </lineage>
</organism>
<dbReference type="CDD" id="cd06261">
    <property type="entry name" value="TM_PBP2"/>
    <property type="match status" value="1"/>
</dbReference>
<evidence type="ECO:0000313" key="12">
    <source>
        <dbReference type="Proteomes" id="UP000199542"/>
    </source>
</evidence>
<evidence type="ECO:0000259" key="10">
    <source>
        <dbReference type="PROSITE" id="PS50928"/>
    </source>
</evidence>
<dbReference type="AlphaFoldDB" id="A0A1G4TWT4"/>
<dbReference type="InterPro" id="IPR000515">
    <property type="entry name" value="MetI-like"/>
</dbReference>
<protein>
    <submittedName>
        <fullName evidence="11">Octopine/nopaline transport system permease protein</fullName>
    </submittedName>
</protein>
<proteinExistence type="inferred from homology"/>
<evidence type="ECO:0000256" key="5">
    <source>
        <dbReference type="ARBA" id="ARBA00022519"/>
    </source>
</evidence>
<evidence type="ECO:0000256" key="6">
    <source>
        <dbReference type="ARBA" id="ARBA00022692"/>
    </source>
</evidence>
<comment type="subcellular location">
    <subcellularLocation>
        <location evidence="1">Cell inner membrane</location>
        <topology evidence="1">Multi-pass membrane protein</topology>
    </subcellularLocation>
    <subcellularLocation>
        <location evidence="9">Cell membrane</location>
        <topology evidence="9">Multi-pass membrane protein</topology>
    </subcellularLocation>
</comment>
<dbReference type="GO" id="GO:0006865">
    <property type="term" value="P:amino acid transport"/>
    <property type="evidence" value="ECO:0007669"/>
    <property type="project" value="TreeGrafter"/>
</dbReference>
<evidence type="ECO:0000256" key="1">
    <source>
        <dbReference type="ARBA" id="ARBA00004429"/>
    </source>
</evidence>
<dbReference type="NCBIfam" id="TIGR01726">
    <property type="entry name" value="HEQRo_perm_3TM"/>
    <property type="match status" value="1"/>
</dbReference>
<reference evidence="11 12" key="1">
    <citation type="submission" date="2016-10" db="EMBL/GenBank/DDBJ databases">
        <authorList>
            <person name="de Groot N.N."/>
        </authorList>
    </citation>
    <scope>NUCLEOTIDE SEQUENCE [LARGE SCALE GENOMIC DNA]</scope>
    <source>
        <strain evidence="11 12">CGMCC 1.3401</strain>
    </source>
</reference>
<accession>A0A1G4TWT4</accession>
<feature type="transmembrane region" description="Helical" evidence="9">
    <location>
        <begin position="55"/>
        <end position="76"/>
    </location>
</feature>
<evidence type="ECO:0000256" key="9">
    <source>
        <dbReference type="RuleBase" id="RU363032"/>
    </source>
</evidence>
<feature type="transmembrane region" description="Helical" evidence="9">
    <location>
        <begin position="195"/>
        <end position="217"/>
    </location>
</feature>
<keyword evidence="5" id="KW-0997">Cell inner membrane</keyword>
<dbReference type="SUPFAM" id="SSF161098">
    <property type="entry name" value="MetI-like"/>
    <property type="match status" value="1"/>
</dbReference>
<dbReference type="Pfam" id="PF00528">
    <property type="entry name" value="BPD_transp_1"/>
    <property type="match status" value="1"/>
</dbReference>
<dbReference type="PANTHER" id="PTHR30614">
    <property type="entry name" value="MEMBRANE COMPONENT OF AMINO ACID ABC TRANSPORTER"/>
    <property type="match status" value="1"/>
</dbReference>
<dbReference type="InterPro" id="IPR043429">
    <property type="entry name" value="ArtM/GltK/GlnP/TcyL/YhdX-like"/>
</dbReference>
<evidence type="ECO:0000256" key="3">
    <source>
        <dbReference type="ARBA" id="ARBA00022448"/>
    </source>
</evidence>
<evidence type="ECO:0000256" key="7">
    <source>
        <dbReference type="ARBA" id="ARBA00022989"/>
    </source>
</evidence>
<sequence length="246" mass="27163">MDLQFLFETFLSLMSAIPLSLELAATSIILGAILALALALCRLSGITALDWFARSYVFIVRGTPLLVQIFLIYYGLGQFPAVRNSLFWPFLREPYWCAVLALTMNTAAYGSEIIRGGLLSVPFGQIEAARACGMPRRMQFRRILLPLAIRQALPGYSNEMISMVKATSLASIITLMEVTGVAAKIISETYRAIEVFVVAGAIYLAINFLLTRLVHLLEYWLSPHLRQPMPHPPAGLSTAPIEGDAR</sequence>